<dbReference type="GO" id="GO:0005739">
    <property type="term" value="C:mitochondrion"/>
    <property type="evidence" value="ECO:0007669"/>
    <property type="project" value="TreeGrafter"/>
</dbReference>
<evidence type="ECO:0000313" key="5">
    <source>
        <dbReference type="EMBL" id="KIL55725.1"/>
    </source>
</evidence>
<reference evidence="5 6" key="1">
    <citation type="submission" date="2014-04" db="EMBL/GenBank/DDBJ databases">
        <title>Evolutionary Origins and Diversification of the Mycorrhizal Mutualists.</title>
        <authorList>
            <consortium name="DOE Joint Genome Institute"/>
            <consortium name="Mycorrhizal Genomics Consortium"/>
            <person name="Kohler A."/>
            <person name="Kuo A."/>
            <person name="Nagy L.G."/>
            <person name="Floudas D."/>
            <person name="Copeland A."/>
            <person name="Barry K.W."/>
            <person name="Cichocki N."/>
            <person name="Veneault-Fourrey C."/>
            <person name="LaButti K."/>
            <person name="Lindquist E.A."/>
            <person name="Lipzen A."/>
            <person name="Lundell T."/>
            <person name="Morin E."/>
            <person name="Murat C."/>
            <person name="Riley R."/>
            <person name="Ohm R."/>
            <person name="Sun H."/>
            <person name="Tunlid A."/>
            <person name="Henrissat B."/>
            <person name="Grigoriev I.V."/>
            <person name="Hibbett D.S."/>
            <person name="Martin F."/>
        </authorList>
    </citation>
    <scope>NUCLEOTIDE SEQUENCE [LARGE SCALE GENOMIC DNA]</scope>
    <source>
        <strain evidence="5 6">Koide BX008</strain>
    </source>
</reference>
<dbReference type="InterPro" id="IPR008266">
    <property type="entry name" value="Tyr_kinase_AS"/>
</dbReference>
<dbReference type="STRING" id="946122.A0A0C2RZC5"/>
<dbReference type="Pfam" id="PF17667">
    <property type="entry name" value="Pkinase_fungal"/>
    <property type="match status" value="1"/>
</dbReference>
<sequence>MADAMQAHQHAYFNAHVLHRDISAGNILITYEGKGLLIDWDLCVKLMDPNNGNKFVPARRPDWTGTWQFIWQAASGFATPSNPYDVVVIGGGNAVYSPPTTQPLFQVQAVSNIALNLPKMLEAKDQAVTSLTKDIEFLFKQNKVDYIKGTGSFVSPTTLSIQLLEGGETQVEAKNIIIATGSEVTPFPGGAIEIDEQQIVSSTGALELQKVPEKLVVIGGGIIGLEMGSVWGCLGSDVTVVEFLGAIGGAGIDEVAKQFQRLLSKQGLKFKLKHQGVVCREEGRQTSKSTSKLKRQKAVKKKQ</sequence>
<evidence type="ECO:0000259" key="4">
    <source>
        <dbReference type="Pfam" id="PF17667"/>
    </source>
</evidence>
<dbReference type="Pfam" id="PF07992">
    <property type="entry name" value="Pyr_redox_2"/>
    <property type="match status" value="1"/>
</dbReference>
<dbReference type="PANTHER" id="PTHR22912:SF151">
    <property type="entry name" value="DIHYDROLIPOYL DEHYDROGENASE, MITOCHONDRIAL"/>
    <property type="match status" value="1"/>
</dbReference>
<dbReference type="PRINTS" id="PR00368">
    <property type="entry name" value="FADPNR"/>
</dbReference>
<dbReference type="Gene3D" id="1.10.510.10">
    <property type="entry name" value="Transferase(Phosphotransferase) domain 1"/>
    <property type="match status" value="1"/>
</dbReference>
<dbReference type="InterPro" id="IPR036188">
    <property type="entry name" value="FAD/NAD-bd_sf"/>
</dbReference>
<dbReference type="GO" id="GO:0050660">
    <property type="term" value="F:flavin adenine dinucleotide binding"/>
    <property type="evidence" value="ECO:0007669"/>
    <property type="project" value="TreeGrafter"/>
</dbReference>
<dbReference type="InterPro" id="IPR023753">
    <property type="entry name" value="FAD/NAD-binding_dom"/>
</dbReference>
<dbReference type="EMBL" id="KN818480">
    <property type="protein sequence ID" value="KIL55725.1"/>
    <property type="molecule type" value="Genomic_DNA"/>
</dbReference>
<dbReference type="Gene3D" id="3.50.50.60">
    <property type="entry name" value="FAD/NAD(P)-binding domain"/>
    <property type="match status" value="2"/>
</dbReference>
<evidence type="ECO:0000313" key="6">
    <source>
        <dbReference type="Proteomes" id="UP000054549"/>
    </source>
</evidence>
<dbReference type="GO" id="GO:0004148">
    <property type="term" value="F:dihydrolipoyl dehydrogenase (NADH) activity"/>
    <property type="evidence" value="ECO:0007669"/>
    <property type="project" value="TreeGrafter"/>
</dbReference>
<dbReference type="InterPro" id="IPR050151">
    <property type="entry name" value="Class-I_Pyr_Nuc-Dis_Oxidored"/>
</dbReference>
<dbReference type="SUPFAM" id="SSF56112">
    <property type="entry name" value="Protein kinase-like (PK-like)"/>
    <property type="match status" value="1"/>
</dbReference>
<proteinExistence type="inferred from homology"/>
<keyword evidence="6" id="KW-1185">Reference proteome</keyword>
<dbReference type="PROSITE" id="PS00109">
    <property type="entry name" value="PROTEIN_KINASE_TYR"/>
    <property type="match status" value="1"/>
</dbReference>
<feature type="domain" description="FAD/NAD(P)-binding" evidence="3">
    <location>
        <begin position="75"/>
        <end position="284"/>
    </location>
</feature>
<feature type="domain" description="Fungal-type protein kinase" evidence="4">
    <location>
        <begin position="2"/>
        <end position="70"/>
    </location>
</feature>
<dbReference type="GO" id="GO:0045252">
    <property type="term" value="C:oxoglutarate dehydrogenase complex"/>
    <property type="evidence" value="ECO:0007669"/>
    <property type="project" value="TreeGrafter"/>
</dbReference>
<evidence type="ECO:0000256" key="2">
    <source>
        <dbReference type="SAM" id="MobiDB-lite"/>
    </source>
</evidence>
<dbReference type="GO" id="GO:0004672">
    <property type="term" value="F:protein kinase activity"/>
    <property type="evidence" value="ECO:0007669"/>
    <property type="project" value="InterPro"/>
</dbReference>
<dbReference type="GO" id="GO:0006103">
    <property type="term" value="P:2-oxoglutarate metabolic process"/>
    <property type="evidence" value="ECO:0007669"/>
    <property type="project" value="TreeGrafter"/>
</dbReference>
<dbReference type="SUPFAM" id="SSF51905">
    <property type="entry name" value="FAD/NAD(P)-binding domain"/>
    <property type="match status" value="1"/>
</dbReference>
<feature type="region of interest" description="Disordered" evidence="2">
    <location>
        <begin position="281"/>
        <end position="303"/>
    </location>
</feature>
<name>A0A0C2RZC5_AMAMK</name>
<accession>A0A0C2RZC5</accession>
<organism evidence="5 6">
    <name type="scientific">Amanita muscaria (strain Koide BX008)</name>
    <dbReference type="NCBI Taxonomy" id="946122"/>
    <lineage>
        <taxon>Eukaryota</taxon>
        <taxon>Fungi</taxon>
        <taxon>Dikarya</taxon>
        <taxon>Basidiomycota</taxon>
        <taxon>Agaricomycotina</taxon>
        <taxon>Agaricomycetes</taxon>
        <taxon>Agaricomycetidae</taxon>
        <taxon>Agaricales</taxon>
        <taxon>Pluteineae</taxon>
        <taxon>Amanitaceae</taxon>
        <taxon>Amanita</taxon>
    </lineage>
</organism>
<comment type="similarity">
    <text evidence="1">Belongs to the class-I pyridine nucleotide-disulfide oxidoreductase family.</text>
</comment>
<dbReference type="PANTHER" id="PTHR22912">
    <property type="entry name" value="DISULFIDE OXIDOREDUCTASE"/>
    <property type="match status" value="1"/>
</dbReference>
<dbReference type="InterPro" id="IPR011009">
    <property type="entry name" value="Kinase-like_dom_sf"/>
</dbReference>
<feature type="compositionally biased region" description="Basic residues" evidence="2">
    <location>
        <begin position="291"/>
        <end position="303"/>
    </location>
</feature>
<protein>
    <submittedName>
        <fullName evidence="5">Uncharacterized protein</fullName>
    </submittedName>
</protein>
<dbReference type="InParanoid" id="A0A0C2RZC5"/>
<dbReference type="OrthoDB" id="2747778at2759"/>
<evidence type="ECO:0000256" key="1">
    <source>
        <dbReference type="ARBA" id="ARBA00007532"/>
    </source>
</evidence>
<gene>
    <name evidence="5" type="ORF">M378DRAFT_17686</name>
</gene>
<dbReference type="HOGENOM" id="CLU_918174_0_0_1"/>
<dbReference type="AlphaFoldDB" id="A0A0C2RZC5"/>
<dbReference type="InterPro" id="IPR040976">
    <property type="entry name" value="Pkinase_fungal"/>
</dbReference>
<dbReference type="Proteomes" id="UP000054549">
    <property type="component" value="Unassembled WGS sequence"/>
</dbReference>
<evidence type="ECO:0000259" key="3">
    <source>
        <dbReference type="Pfam" id="PF07992"/>
    </source>
</evidence>